<reference evidence="2 3" key="1">
    <citation type="submission" date="2019-10" db="EMBL/GenBank/DDBJ databases">
        <title>Draft Genome Sequence of the Caffeine Degrading Methylotroph Methylorubrum populi PINKEL.</title>
        <authorList>
            <person name="Dawson S.C."/>
            <person name="Zhang X."/>
            <person name="Wright M.E."/>
            <person name="Sharma G."/>
            <person name="Langner J.T."/>
            <person name="Ditty J.L."/>
            <person name="Subuyuj G.A."/>
        </authorList>
    </citation>
    <scope>NUCLEOTIDE SEQUENCE [LARGE SCALE GENOMIC DNA]</scope>
    <source>
        <strain evidence="2 3">Pinkel</strain>
    </source>
</reference>
<gene>
    <name evidence="2" type="ORF">F8B43_4860</name>
</gene>
<dbReference type="RefSeq" id="WP_152278629.1">
    <property type="nucleotide sequence ID" value="NZ_WEKV01000020.1"/>
</dbReference>
<accession>A0A833IZY2</accession>
<protein>
    <submittedName>
        <fullName evidence="2">Uncharacterized protein</fullName>
    </submittedName>
</protein>
<feature type="region of interest" description="Disordered" evidence="1">
    <location>
        <begin position="38"/>
        <end position="68"/>
    </location>
</feature>
<organism evidence="2 3">
    <name type="scientific">Methylorubrum populi</name>
    <dbReference type="NCBI Taxonomy" id="223967"/>
    <lineage>
        <taxon>Bacteria</taxon>
        <taxon>Pseudomonadati</taxon>
        <taxon>Pseudomonadota</taxon>
        <taxon>Alphaproteobacteria</taxon>
        <taxon>Hyphomicrobiales</taxon>
        <taxon>Methylobacteriaceae</taxon>
        <taxon>Methylorubrum</taxon>
    </lineage>
</organism>
<dbReference type="Proteomes" id="UP000469949">
    <property type="component" value="Unassembled WGS sequence"/>
</dbReference>
<sequence>MIDSTLLLPPGSGLRTNPVLFGVSEGLAQLLPLPDDTLALPRQAERSGEGAGPVQGAESSQSEAGGTG</sequence>
<feature type="compositionally biased region" description="Polar residues" evidence="1">
    <location>
        <begin position="57"/>
        <end position="68"/>
    </location>
</feature>
<evidence type="ECO:0000313" key="2">
    <source>
        <dbReference type="EMBL" id="KAB7782105.1"/>
    </source>
</evidence>
<dbReference type="AlphaFoldDB" id="A0A833IZY2"/>
<dbReference type="EMBL" id="WEKV01000020">
    <property type="protein sequence ID" value="KAB7782105.1"/>
    <property type="molecule type" value="Genomic_DNA"/>
</dbReference>
<evidence type="ECO:0000256" key="1">
    <source>
        <dbReference type="SAM" id="MobiDB-lite"/>
    </source>
</evidence>
<name>A0A833IZY2_9HYPH</name>
<comment type="caution">
    <text evidence="2">The sequence shown here is derived from an EMBL/GenBank/DDBJ whole genome shotgun (WGS) entry which is preliminary data.</text>
</comment>
<evidence type="ECO:0000313" key="3">
    <source>
        <dbReference type="Proteomes" id="UP000469949"/>
    </source>
</evidence>
<proteinExistence type="predicted"/>